<feature type="transmembrane region" description="Helical" evidence="1">
    <location>
        <begin position="48"/>
        <end position="69"/>
    </location>
</feature>
<accession>L8WIE1</accession>
<keyword evidence="1" id="KW-0812">Transmembrane</keyword>
<dbReference type="EMBL" id="AFRT01002317">
    <property type="protein sequence ID" value="ELU37981.1"/>
    <property type="molecule type" value="Genomic_DNA"/>
</dbReference>
<gene>
    <name evidence="2" type="ORF">AG1IA_07990</name>
</gene>
<evidence type="ECO:0000313" key="3">
    <source>
        <dbReference type="Proteomes" id="UP000011668"/>
    </source>
</evidence>
<dbReference type="HOGENOM" id="CLU_2689514_0_0_1"/>
<dbReference type="AlphaFoldDB" id="L8WIE1"/>
<proteinExistence type="predicted"/>
<reference evidence="2 3" key="1">
    <citation type="journal article" date="2013" name="Nat. Commun.">
        <title>The evolution and pathogenic mechanisms of the rice sheath blight pathogen.</title>
        <authorList>
            <person name="Zheng A."/>
            <person name="Lin R."/>
            <person name="Xu L."/>
            <person name="Qin P."/>
            <person name="Tang C."/>
            <person name="Ai P."/>
            <person name="Zhang D."/>
            <person name="Liu Y."/>
            <person name="Sun Z."/>
            <person name="Feng H."/>
            <person name="Wang Y."/>
            <person name="Chen Y."/>
            <person name="Liang X."/>
            <person name="Fu R."/>
            <person name="Li Q."/>
            <person name="Zhang J."/>
            <person name="Yu X."/>
            <person name="Xie Z."/>
            <person name="Ding L."/>
            <person name="Guan P."/>
            <person name="Tang J."/>
            <person name="Liang Y."/>
            <person name="Wang S."/>
            <person name="Deng Q."/>
            <person name="Li S."/>
            <person name="Zhu J."/>
            <person name="Wang L."/>
            <person name="Liu H."/>
            <person name="Li P."/>
        </authorList>
    </citation>
    <scope>NUCLEOTIDE SEQUENCE [LARGE SCALE GENOMIC DNA]</scope>
    <source>
        <strain evidence="3">AG-1 IA</strain>
    </source>
</reference>
<protein>
    <submittedName>
        <fullName evidence="2">Uncharacterized protein</fullName>
    </submittedName>
</protein>
<evidence type="ECO:0000313" key="2">
    <source>
        <dbReference type="EMBL" id="ELU37981.1"/>
    </source>
</evidence>
<organism evidence="2 3">
    <name type="scientific">Thanatephorus cucumeris (strain AG1-IA)</name>
    <name type="common">Rice sheath blight fungus</name>
    <name type="synonym">Rhizoctonia solani</name>
    <dbReference type="NCBI Taxonomy" id="983506"/>
    <lineage>
        <taxon>Eukaryota</taxon>
        <taxon>Fungi</taxon>
        <taxon>Dikarya</taxon>
        <taxon>Basidiomycota</taxon>
        <taxon>Agaricomycotina</taxon>
        <taxon>Agaricomycetes</taxon>
        <taxon>Cantharellales</taxon>
        <taxon>Ceratobasidiaceae</taxon>
        <taxon>Rhizoctonia</taxon>
        <taxon>Rhizoctonia solani AG-1</taxon>
    </lineage>
</organism>
<dbReference type="Proteomes" id="UP000011668">
    <property type="component" value="Unassembled WGS sequence"/>
</dbReference>
<keyword evidence="1" id="KW-1133">Transmembrane helix</keyword>
<sequence>MCRVVVEDNHGKIIQKPVVTHNAGAIHYTTSSHFGALSQHRLEGFPCMWTPVLLGVVTIMEIVIVLRVLGQYRF</sequence>
<evidence type="ECO:0000256" key="1">
    <source>
        <dbReference type="SAM" id="Phobius"/>
    </source>
</evidence>
<keyword evidence="1" id="KW-0472">Membrane</keyword>
<name>L8WIE1_THACA</name>
<comment type="caution">
    <text evidence="2">The sequence shown here is derived from an EMBL/GenBank/DDBJ whole genome shotgun (WGS) entry which is preliminary data.</text>
</comment>
<keyword evidence="3" id="KW-1185">Reference proteome</keyword>